<sequence length="66" mass="6803">MACTSASCAPAARPAARATGGTASATWARRSCCRPTAGSSTRAMRTPVRAWTIWKIRSSCTAATPS</sequence>
<keyword evidence="3" id="KW-1185">Reference proteome</keyword>
<comment type="caution">
    <text evidence="2">The sequence shown here is derived from an EMBL/GenBank/DDBJ whole genome shotgun (WGS) entry which is preliminary data.</text>
</comment>
<dbReference type="EMBL" id="JAANIU010021220">
    <property type="protein sequence ID" value="KAG1523288.1"/>
    <property type="molecule type" value="Genomic_DNA"/>
</dbReference>
<evidence type="ECO:0000256" key="1">
    <source>
        <dbReference type="SAM" id="MobiDB-lite"/>
    </source>
</evidence>
<reference evidence="2 3" key="1">
    <citation type="journal article" date="2020" name="Microb. Genom.">
        <title>Genetic diversity of clinical and environmental Mucorales isolates obtained from an investigation of mucormycosis cases among solid organ transplant recipients.</title>
        <authorList>
            <person name="Nguyen M.H."/>
            <person name="Kaul D."/>
            <person name="Muto C."/>
            <person name="Cheng S.J."/>
            <person name="Richter R.A."/>
            <person name="Bruno V.M."/>
            <person name="Liu G."/>
            <person name="Beyhan S."/>
            <person name="Sundermann A.J."/>
            <person name="Mounaud S."/>
            <person name="Pasculle A.W."/>
            <person name="Nierman W.C."/>
            <person name="Driscoll E."/>
            <person name="Cumbie R."/>
            <person name="Clancy C.J."/>
            <person name="Dupont C.L."/>
        </authorList>
    </citation>
    <scope>NUCLEOTIDE SEQUENCE [LARGE SCALE GENOMIC DNA]</scope>
    <source>
        <strain evidence="2 3">GL24</strain>
    </source>
</reference>
<accession>A0A9P6XML0</accession>
<evidence type="ECO:0000313" key="2">
    <source>
        <dbReference type="EMBL" id="KAG1523288.1"/>
    </source>
</evidence>
<organism evidence="2 3">
    <name type="scientific">Rhizopus delemar</name>
    <dbReference type="NCBI Taxonomy" id="936053"/>
    <lineage>
        <taxon>Eukaryota</taxon>
        <taxon>Fungi</taxon>
        <taxon>Fungi incertae sedis</taxon>
        <taxon>Mucoromycota</taxon>
        <taxon>Mucoromycotina</taxon>
        <taxon>Mucoromycetes</taxon>
        <taxon>Mucorales</taxon>
        <taxon>Mucorineae</taxon>
        <taxon>Rhizopodaceae</taxon>
        <taxon>Rhizopus</taxon>
    </lineage>
</organism>
<proteinExistence type="predicted"/>
<dbReference type="Proteomes" id="UP000740926">
    <property type="component" value="Unassembled WGS sequence"/>
</dbReference>
<evidence type="ECO:0000313" key="3">
    <source>
        <dbReference type="Proteomes" id="UP000740926"/>
    </source>
</evidence>
<dbReference type="AlphaFoldDB" id="A0A9P6XML0"/>
<protein>
    <submittedName>
        <fullName evidence="2">Uncharacterized protein</fullName>
    </submittedName>
</protein>
<feature type="region of interest" description="Disordered" evidence="1">
    <location>
        <begin position="1"/>
        <end position="26"/>
    </location>
</feature>
<gene>
    <name evidence="2" type="ORF">G6F50_018627</name>
</gene>
<name>A0A9P6XML0_9FUNG</name>